<name>A0A1L7WPZ0_9HELO</name>
<dbReference type="PANTHER" id="PTHR11360:SF234">
    <property type="entry name" value="MFS-TYPE TRANSPORTER DBAD-RELATED"/>
    <property type="match status" value="1"/>
</dbReference>
<accession>A0A1L7WPZ0</accession>
<dbReference type="OrthoDB" id="6509908at2759"/>
<evidence type="ECO:0000256" key="1">
    <source>
        <dbReference type="ARBA" id="ARBA00004141"/>
    </source>
</evidence>
<feature type="transmembrane region" description="Helical" evidence="3">
    <location>
        <begin position="261"/>
        <end position="285"/>
    </location>
</feature>
<proteinExistence type="inferred from homology"/>
<comment type="subcellular location">
    <subcellularLocation>
        <location evidence="1">Membrane</location>
        <topology evidence="1">Multi-pass membrane protein</topology>
    </subcellularLocation>
</comment>
<evidence type="ECO:0000313" key="6">
    <source>
        <dbReference type="Proteomes" id="UP000184330"/>
    </source>
</evidence>
<reference evidence="5 6" key="1">
    <citation type="submission" date="2016-03" db="EMBL/GenBank/DDBJ databases">
        <authorList>
            <person name="Ploux O."/>
        </authorList>
    </citation>
    <scope>NUCLEOTIDE SEQUENCE [LARGE SCALE GENOMIC DNA]</scope>
    <source>
        <strain evidence="5 6">UAMH 11012</strain>
    </source>
</reference>
<dbReference type="PROSITE" id="PS50850">
    <property type="entry name" value="MFS"/>
    <property type="match status" value="1"/>
</dbReference>
<sequence length="438" mass="47160">MSKPEESFVEDVGIDKTENLELPSLHDPIIQTFPEGGLRAWLTVAGAFCTLFVASGFTYGYGIFLSYYSTHLLKEHTISQIAWIGSSAPFIHSVIGIPVGKLYDDGYFRALLLAGSTLYVVALMVLSVCTKYYQIFLCQGLLVGIATGLLYQPSITIVSHYFEKRRALAMGIATSGASLGGVLYPILLNHLFAKIGFAWGVRAAAFMILGMLVFANLVMTTRLPTRHRGSATLHASSSDPVSGLLPEDIPKINYKKFFNPAYVITVIGAGLIMTGISFPFSYLQVFGQKNNAISTDLTFYVLSIMMTGAVFGPLVFSWLADWIGVLNVVIITVTISAGLQFALLGATTSGSIIIVGFLYGFFGGGFQALLGPIFSRLSFSVTEIGHRMGLGFFVLGVGSLIGSPIQGALLGSDFIWWKAVLFSAVGFHSVPTSFPPPL</sequence>
<evidence type="ECO:0000259" key="4">
    <source>
        <dbReference type="PROSITE" id="PS50850"/>
    </source>
</evidence>
<dbReference type="Pfam" id="PF07690">
    <property type="entry name" value="MFS_1"/>
    <property type="match status" value="1"/>
</dbReference>
<feature type="domain" description="Major facilitator superfamily (MFS) profile" evidence="4">
    <location>
        <begin position="39"/>
        <end position="438"/>
    </location>
</feature>
<feature type="transmembrane region" description="Helical" evidence="3">
    <location>
        <begin position="350"/>
        <end position="370"/>
    </location>
</feature>
<feature type="transmembrane region" description="Helical" evidence="3">
    <location>
        <begin position="81"/>
        <end position="100"/>
    </location>
</feature>
<evidence type="ECO:0000256" key="3">
    <source>
        <dbReference type="SAM" id="Phobius"/>
    </source>
</evidence>
<evidence type="ECO:0000313" key="5">
    <source>
        <dbReference type="EMBL" id="CZR54840.1"/>
    </source>
</evidence>
<organism evidence="5 6">
    <name type="scientific">Phialocephala subalpina</name>
    <dbReference type="NCBI Taxonomy" id="576137"/>
    <lineage>
        <taxon>Eukaryota</taxon>
        <taxon>Fungi</taxon>
        <taxon>Dikarya</taxon>
        <taxon>Ascomycota</taxon>
        <taxon>Pezizomycotina</taxon>
        <taxon>Leotiomycetes</taxon>
        <taxon>Helotiales</taxon>
        <taxon>Mollisiaceae</taxon>
        <taxon>Phialocephala</taxon>
        <taxon>Phialocephala fortinii species complex</taxon>
    </lineage>
</organism>
<evidence type="ECO:0000256" key="2">
    <source>
        <dbReference type="ARBA" id="ARBA00006727"/>
    </source>
</evidence>
<keyword evidence="6" id="KW-1185">Reference proteome</keyword>
<dbReference type="PANTHER" id="PTHR11360">
    <property type="entry name" value="MONOCARBOXYLATE TRANSPORTER"/>
    <property type="match status" value="1"/>
</dbReference>
<dbReference type="Gene3D" id="1.20.1250.20">
    <property type="entry name" value="MFS general substrate transporter like domains"/>
    <property type="match status" value="2"/>
</dbReference>
<dbReference type="EMBL" id="FJOG01000005">
    <property type="protein sequence ID" value="CZR54840.1"/>
    <property type="molecule type" value="Genomic_DNA"/>
</dbReference>
<gene>
    <name evidence="5" type="ORF">PAC_04724</name>
</gene>
<feature type="transmembrane region" description="Helical" evidence="3">
    <location>
        <begin position="390"/>
        <end position="409"/>
    </location>
</feature>
<feature type="transmembrane region" description="Helical" evidence="3">
    <location>
        <begin position="323"/>
        <end position="344"/>
    </location>
</feature>
<dbReference type="AlphaFoldDB" id="A0A1L7WPZ0"/>
<dbReference type="Proteomes" id="UP000184330">
    <property type="component" value="Unassembled WGS sequence"/>
</dbReference>
<feature type="transmembrane region" description="Helical" evidence="3">
    <location>
        <begin position="297"/>
        <end position="316"/>
    </location>
</feature>
<dbReference type="InterPro" id="IPR050327">
    <property type="entry name" value="Proton-linked_MCT"/>
</dbReference>
<protein>
    <recommendedName>
        <fullName evidence="4">Major facilitator superfamily (MFS) profile domain-containing protein</fullName>
    </recommendedName>
</protein>
<dbReference type="GO" id="GO:0016020">
    <property type="term" value="C:membrane"/>
    <property type="evidence" value="ECO:0007669"/>
    <property type="project" value="UniProtKB-SubCell"/>
</dbReference>
<dbReference type="SUPFAM" id="SSF103473">
    <property type="entry name" value="MFS general substrate transporter"/>
    <property type="match status" value="1"/>
</dbReference>
<feature type="transmembrane region" description="Helical" evidence="3">
    <location>
        <begin position="199"/>
        <end position="219"/>
    </location>
</feature>
<feature type="transmembrane region" description="Helical" evidence="3">
    <location>
        <begin position="167"/>
        <end position="187"/>
    </location>
</feature>
<comment type="similarity">
    <text evidence="2">Belongs to the major facilitator superfamily. Monocarboxylate porter (TC 2.A.1.13) family.</text>
</comment>
<keyword evidence="3" id="KW-0812">Transmembrane</keyword>
<dbReference type="GO" id="GO:0022857">
    <property type="term" value="F:transmembrane transporter activity"/>
    <property type="evidence" value="ECO:0007669"/>
    <property type="project" value="InterPro"/>
</dbReference>
<feature type="transmembrane region" description="Helical" evidence="3">
    <location>
        <begin position="132"/>
        <end position="151"/>
    </location>
</feature>
<feature type="transmembrane region" description="Helical" evidence="3">
    <location>
        <begin position="40"/>
        <end position="61"/>
    </location>
</feature>
<keyword evidence="3" id="KW-0472">Membrane</keyword>
<dbReference type="InterPro" id="IPR036259">
    <property type="entry name" value="MFS_trans_sf"/>
</dbReference>
<keyword evidence="3" id="KW-1133">Transmembrane helix</keyword>
<feature type="transmembrane region" description="Helical" evidence="3">
    <location>
        <begin position="107"/>
        <end position="126"/>
    </location>
</feature>
<dbReference type="InterPro" id="IPR020846">
    <property type="entry name" value="MFS_dom"/>
</dbReference>
<dbReference type="InterPro" id="IPR011701">
    <property type="entry name" value="MFS"/>
</dbReference>